<organism evidence="6 7">
    <name type="scientific">Somion occarium</name>
    <dbReference type="NCBI Taxonomy" id="3059160"/>
    <lineage>
        <taxon>Eukaryota</taxon>
        <taxon>Fungi</taxon>
        <taxon>Dikarya</taxon>
        <taxon>Basidiomycota</taxon>
        <taxon>Agaricomycotina</taxon>
        <taxon>Agaricomycetes</taxon>
        <taxon>Polyporales</taxon>
        <taxon>Cerrenaceae</taxon>
        <taxon>Somion</taxon>
    </lineage>
</organism>
<feature type="transmembrane region" description="Helical" evidence="5">
    <location>
        <begin position="82"/>
        <end position="109"/>
    </location>
</feature>
<evidence type="ECO:0000256" key="4">
    <source>
        <dbReference type="ARBA" id="ARBA00023136"/>
    </source>
</evidence>
<dbReference type="PANTHER" id="PTHR10989">
    <property type="entry name" value="ANDROGEN-INDUCED PROTEIN 1-RELATED"/>
    <property type="match status" value="1"/>
</dbReference>
<keyword evidence="7" id="KW-1185">Reference proteome</keyword>
<evidence type="ECO:0000256" key="5">
    <source>
        <dbReference type="SAM" id="Phobius"/>
    </source>
</evidence>
<evidence type="ECO:0000313" key="7">
    <source>
        <dbReference type="Proteomes" id="UP001497453"/>
    </source>
</evidence>
<accession>A0ABP1DD41</accession>
<feature type="transmembrane region" description="Helical" evidence="5">
    <location>
        <begin position="129"/>
        <end position="151"/>
    </location>
</feature>
<dbReference type="Pfam" id="PF04750">
    <property type="entry name" value="Far-17a_AIG1"/>
    <property type="match status" value="1"/>
</dbReference>
<dbReference type="EMBL" id="OZ037946">
    <property type="protein sequence ID" value="CAL1704918.1"/>
    <property type="molecule type" value="Genomic_DNA"/>
</dbReference>
<evidence type="ECO:0000256" key="1">
    <source>
        <dbReference type="ARBA" id="ARBA00004127"/>
    </source>
</evidence>
<evidence type="ECO:0000313" key="6">
    <source>
        <dbReference type="EMBL" id="CAL1704918.1"/>
    </source>
</evidence>
<reference evidence="7" key="1">
    <citation type="submission" date="2024-04" db="EMBL/GenBank/DDBJ databases">
        <authorList>
            <person name="Shaw F."/>
            <person name="Minotto A."/>
        </authorList>
    </citation>
    <scope>NUCLEOTIDE SEQUENCE [LARGE SCALE GENOMIC DNA]</scope>
</reference>
<evidence type="ECO:0000256" key="3">
    <source>
        <dbReference type="ARBA" id="ARBA00022989"/>
    </source>
</evidence>
<keyword evidence="3 5" id="KW-1133">Transmembrane helix</keyword>
<sequence length="226" mass="25293">MSSTSQSRWGAFAFHSVAAAIMAYGWSSLQTLSISEWILTQKGGHFQYLTILGLLVAWLAMVMSTISDLIPALRFVKVLKRTLLMIALPLSIVISSVYWGLLLFMPHLILRPEASEPSSSTEAPAFARIPLRIDLALHAAPGIALLIDFVFLEKKYSENQARYGGFSVAAFSGLLYSTWAEYCAKFNGIFPYPFLTNSEFPVRVAIYVVLTLFAYSFFVWLNAQRR</sequence>
<proteinExistence type="predicted"/>
<feature type="transmembrane region" description="Helical" evidence="5">
    <location>
        <begin position="46"/>
        <end position="70"/>
    </location>
</feature>
<keyword evidence="4 5" id="KW-0472">Membrane</keyword>
<gene>
    <name evidence="6" type="ORF">GFSPODELE1_LOCUS5201</name>
</gene>
<evidence type="ECO:0000256" key="2">
    <source>
        <dbReference type="ARBA" id="ARBA00022692"/>
    </source>
</evidence>
<evidence type="ECO:0008006" key="8">
    <source>
        <dbReference type="Google" id="ProtNLM"/>
    </source>
</evidence>
<feature type="transmembrane region" description="Helical" evidence="5">
    <location>
        <begin position="9"/>
        <end position="26"/>
    </location>
</feature>
<comment type="subcellular location">
    <subcellularLocation>
        <location evidence="1">Endomembrane system</location>
        <topology evidence="1">Multi-pass membrane protein</topology>
    </subcellularLocation>
</comment>
<dbReference type="PANTHER" id="PTHR10989:SF16">
    <property type="entry name" value="AT02829P-RELATED"/>
    <property type="match status" value="1"/>
</dbReference>
<name>A0ABP1DD41_9APHY</name>
<feature type="transmembrane region" description="Helical" evidence="5">
    <location>
        <begin position="163"/>
        <end position="180"/>
    </location>
</feature>
<dbReference type="InterPro" id="IPR006838">
    <property type="entry name" value="ADTRP_AIG1"/>
</dbReference>
<dbReference type="Proteomes" id="UP001497453">
    <property type="component" value="Chromosome 3"/>
</dbReference>
<feature type="transmembrane region" description="Helical" evidence="5">
    <location>
        <begin position="200"/>
        <end position="221"/>
    </location>
</feature>
<keyword evidence="2 5" id="KW-0812">Transmembrane</keyword>
<protein>
    <recommendedName>
        <fullName evidence="8">FAR-17a/AIG1-like protein</fullName>
    </recommendedName>
</protein>